<reference evidence="8 9" key="1">
    <citation type="journal article" date="2024" name="G3 (Bethesda)">
        <title>Genome assembly of Hibiscus sabdariffa L. provides insights into metabolisms of medicinal natural products.</title>
        <authorList>
            <person name="Kim T."/>
        </authorList>
    </citation>
    <scope>NUCLEOTIDE SEQUENCE [LARGE SCALE GENOMIC DNA]</scope>
    <source>
        <strain evidence="8">TK-2024</strain>
        <tissue evidence="8">Old leaves</tissue>
    </source>
</reference>
<organism evidence="8 9">
    <name type="scientific">Hibiscus sabdariffa</name>
    <name type="common">roselle</name>
    <dbReference type="NCBI Taxonomy" id="183260"/>
    <lineage>
        <taxon>Eukaryota</taxon>
        <taxon>Viridiplantae</taxon>
        <taxon>Streptophyta</taxon>
        <taxon>Embryophyta</taxon>
        <taxon>Tracheophyta</taxon>
        <taxon>Spermatophyta</taxon>
        <taxon>Magnoliopsida</taxon>
        <taxon>eudicotyledons</taxon>
        <taxon>Gunneridae</taxon>
        <taxon>Pentapetalae</taxon>
        <taxon>rosids</taxon>
        <taxon>malvids</taxon>
        <taxon>Malvales</taxon>
        <taxon>Malvaceae</taxon>
        <taxon>Malvoideae</taxon>
        <taxon>Hibiscus</taxon>
    </lineage>
</organism>
<name>A0ABR2P9H3_9ROSI</name>
<comment type="similarity">
    <text evidence="6">Belongs to the DESIGUAL family.</text>
</comment>
<evidence type="ECO:0000256" key="2">
    <source>
        <dbReference type="ARBA" id="ARBA00022692"/>
    </source>
</evidence>
<sequence>MGSKGIVCFVVGLLGMISAGLGIAAEVTRVKASQVKLDIFSQCSYPQSHALVFSIISAAALLIAHIIINAATNCFCCKTTTPRSYMSTALCFYIVSWITFVIAIGLLLTGAKLNERHDAAVIRNGYYYCYVIKPGVFAAGAVLAALSCLFGVFYYHTLNSNMEGGSNAPVVPNQGGIAMAQPQFPSENQGGFVHGDAYNKPQFS</sequence>
<dbReference type="EMBL" id="JBBPBN010000073">
    <property type="protein sequence ID" value="KAK8984963.1"/>
    <property type="molecule type" value="Genomic_DNA"/>
</dbReference>
<evidence type="ECO:0000256" key="5">
    <source>
        <dbReference type="ARBA" id="ARBA00023136"/>
    </source>
</evidence>
<evidence type="ECO:0000256" key="3">
    <source>
        <dbReference type="ARBA" id="ARBA00022729"/>
    </source>
</evidence>
<feature type="transmembrane region" description="Helical" evidence="7">
    <location>
        <begin position="89"/>
        <end position="111"/>
    </location>
</feature>
<evidence type="ECO:0000256" key="6">
    <source>
        <dbReference type="ARBA" id="ARBA00029467"/>
    </source>
</evidence>
<keyword evidence="3" id="KW-0732">Signal</keyword>
<feature type="transmembrane region" description="Helical" evidence="7">
    <location>
        <begin position="48"/>
        <end position="68"/>
    </location>
</feature>
<dbReference type="InterPro" id="IPR052222">
    <property type="entry name" value="DESIGUAL"/>
</dbReference>
<dbReference type="PANTHER" id="PTHR31769">
    <property type="entry name" value="OS07G0462200 PROTEIN-RELATED"/>
    <property type="match status" value="1"/>
</dbReference>
<keyword evidence="2 7" id="KW-0812">Transmembrane</keyword>
<keyword evidence="5 7" id="KW-0472">Membrane</keyword>
<protein>
    <submittedName>
        <fullName evidence="8">Uncharacterized protein</fullName>
    </submittedName>
</protein>
<evidence type="ECO:0000256" key="4">
    <source>
        <dbReference type="ARBA" id="ARBA00022989"/>
    </source>
</evidence>
<dbReference type="InterPro" id="IPR009606">
    <property type="entry name" value="DEAL/Modifying_wall_lignin1/2"/>
</dbReference>
<evidence type="ECO:0000313" key="8">
    <source>
        <dbReference type="EMBL" id="KAK8984963.1"/>
    </source>
</evidence>
<accession>A0ABR2P9H3</accession>
<evidence type="ECO:0000313" key="9">
    <source>
        <dbReference type="Proteomes" id="UP001396334"/>
    </source>
</evidence>
<evidence type="ECO:0000256" key="1">
    <source>
        <dbReference type="ARBA" id="ARBA00004127"/>
    </source>
</evidence>
<keyword evidence="4 7" id="KW-1133">Transmembrane helix</keyword>
<feature type="transmembrane region" description="Helical" evidence="7">
    <location>
        <begin position="131"/>
        <end position="155"/>
    </location>
</feature>
<comment type="subcellular location">
    <subcellularLocation>
        <location evidence="1">Endomembrane system</location>
        <topology evidence="1">Multi-pass membrane protein</topology>
    </subcellularLocation>
</comment>
<dbReference type="Pfam" id="PF06749">
    <property type="entry name" value="DUF1218"/>
    <property type="match status" value="1"/>
</dbReference>
<comment type="caution">
    <text evidence="8">The sequence shown here is derived from an EMBL/GenBank/DDBJ whole genome shotgun (WGS) entry which is preliminary data.</text>
</comment>
<proteinExistence type="inferred from homology"/>
<gene>
    <name evidence="8" type="ORF">V6N11_073113</name>
</gene>
<dbReference type="Proteomes" id="UP001396334">
    <property type="component" value="Unassembled WGS sequence"/>
</dbReference>
<evidence type="ECO:0000256" key="7">
    <source>
        <dbReference type="SAM" id="Phobius"/>
    </source>
</evidence>
<keyword evidence="9" id="KW-1185">Reference proteome</keyword>